<proteinExistence type="inferred from homology"/>
<organism evidence="8 9">
    <name type="scientific">Cohnella zeiphila</name>
    <dbReference type="NCBI Taxonomy" id="2761120"/>
    <lineage>
        <taxon>Bacteria</taxon>
        <taxon>Bacillati</taxon>
        <taxon>Bacillota</taxon>
        <taxon>Bacilli</taxon>
        <taxon>Bacillales</taxon>
        <taxon>Paenibacillaceae</taxon>
        <taxon>Cohnella</taxon>
    </lineage>
</organism>
<feature type="site" description="Increases basicity of active site Tyr" evidence="6">
    <location>
        <position position="162"/>
    </location>
</feature>
<feature type="active site" description="Proton acceptor" evidence="3">
    <location>
        <position position="164"/>
    </location>
</feature>
<feature type="binding site" evidence="5">
    <location>
        <position position="45"/>
    </location>
    <ligand>
        <name>Mg(2+)</name>
        <dbReference type="ChEBI" id="CHEBI:18420"/>
        <label>1</label>
    </ligand>
</feature>
<accession>A0A7X0STB2</accession>
<dbReference type="InterPro" id="IPR013342">
    <property type="entry name" value="Mandelate_racemase_C"/>
</dbReference>
<feature type="binding site" evidence="4">
    <location>
        <position position="383"/>
    </location>
    <ligand>
        <name>substrate</name>
    </ligand>
</feature>
<dbReference type="Pfam" id="PF02746">
    <property type="entry name" value="MR_MLE_N"/>
    <property type="match status" value="1"/>
</dbReference>
<evidence type="ECO:0000313" key="8">
    <source>
        <dbReference type="EMBL" id="MBB6735717.1"/>
    </source>
</evidence>
<feature type="binding site" evidence="5">
    <location>
        <position position="42"/>
    </location>
    <ligand>
        <name>Mg(2+)</name>
        <dbReference type="ChEBI" id="CHEBI:18420"/>
        <label>1</label>
    </ligand>
</feature>
<comment type="cofactor">
    <cofactor evidence="5">
        <name>Mg(2+)</name>
        <dbReference type="ChEBI" id="CHEBI:18420"/>
    </cofactor>
    <text evidence="5">Binds 2 magnesium ions per subunit.</text>
</comment>
<gene>
    <name evidence="8" type="ORF">H7C18_32880</name>
</gene>
<dbReference type="Pfam" id="PF13378">
    <property type="entry name" value="MR_MLE_C"/>
    <property type="match status" value="1"/>
</dbReference>
<dbReference type="SFLD" id="SFLDG00309">
    <property type="entry name" value="galactarate_dehydratase"/>
    <property type="match status" value="1"/>
</dbReference>
<dbReference type="RefSeq" id="WP_185133370.1">
    <property type="nucleotide sequence ID" value="NZ_JACJVO010000053.1"/>
</dbReference>
<keyword evidence="5" id="KW-0460">Magnesium</keyword>
<evidence type="ECO:0000259" key="7">
    <source>
        <dbReference type="SMART" id="SM00922"/>
    </source>
</evidence>
<dbReference type="InterPro" id="IPR034593">
    <property type="entry name" value="DgoD-like"/>
</dbReference>
<feature type="binding site" evidence="4">
    <location>
        <position position="89"/>
    </location>
    <ligand>
        <name>substrate</name>
    </ligand>
</feature>
<evidence type="ECO:0000256" key="1">
    <source>
        <dbReference type="ARBA" id="ARBA00008031"/>
    </source>
</evidence>
<evidence type="ECO:0000256" key="2">
    <source>
        <dbReference type="ARBA" id="ARBA00022723"/>
    </source>
</evidence>
<feature type="binding site" evidence="5">
    <location>
        <position position="295"/>
    </location>
    <ligand>
        <name>Mg(2+)</name>
        <dbReference type="ChEBI" id="CHEBI:18420"/>
        <label>1</label>
    </ligand>
</feature>
<evidence type="ECO:0000256" key="3">
    <source>
        <dbReference type="PIRSR" id="PIRSR633977-1"/>
    </source>
</evidence>
<comment type="caution">
    <text evidence="8">The sequence shown here is derived from an EMBL/GenBank/DDBJ whole genome shotgun (WGS) entry which is preliminary data.</text>
</comment>
<evidence type="ECO:0000313" key="9">
    <source>
        <dbReference type="Proteomes" id="UP000564644"/>
    </source>
</evidence>
<dbReference type="PANTHER" id="PTHR48080">
    <property type="entry name" value="D-GALACTONATE DEHYDRATASE-RELATED"/>
    <property type="match status" value="1"/>
</dbReference>
<evidence type="ECO:0000256" key="5">
    <source>
        <dbReference type="PIRSR" id="PIRSR633977-3"/>
    </source>
</evidence>
<keyword evidence="9" id="KW-1185">Reference proteome</keyword>
<dbReference type="InterPro" id="IPR036849">
    <property type="entry name" value="Enolase-like_C_sf"/>
</dbReference>
<reference evidence="8 9" key="1">
    <citation type="submission" date="2020-08" db="EMBL/GenBank/DDBJ databases">
        <title>Cohnella phylogeny.</title>
        <authorList>
            <person name="Dunlap C."/>
        </authorList>
    </citation>
    <scope>NUCLEOTIDE SEQUENCE [LARGE SCALE GENOMIC DNA]</scope>
    <source>
        <strain evidence="8 9">CBP 2801</strain>
    </source>
</reference>
<dbReference type="PANTHER" id="PTHR48080:SF3">
    <property type="entry name" value="ENOLASE SUPERFAMILY MEMBER DDB_G0284701"/>
    <property type="match status" value="1"/>
</dbReference>
<dbReference type="SUPFAM" id="SSF54826">
    <property type="entry name" value="Enolase N-terminal domain-like"/>
    <property type="match status" value="1"/>
</dbReference>
<feature type="domain" description="Mandelate racemase/muconate lactonizing enzyme C-terminal" evidence="7">
    <location>
        <begin position="143"/>
        <end position="240"/>
    </location>
</feature>
<dbReference type="Gene3D" id="3.30.390.10">
    <property type="entry name" value="Enolase-like, N-terminal domain"/>
    <property type="match status" value="1"/>
</dbReference>
<evidence type="ECO:0000256" key="4">
    <source>
        <dbReference type="PIRSR" id="PIRSR633977-2"/>
    </source>
</evidence>
<feature type="binding site" evidence="4">
    <location>
        <position position="294"/>
    </location>
    <ligand>
        <name>substrate</name>
    </ligand>
</feature>
<feature type="binding site" evidence="5">
    <location>
        <position position="219"/>
    </location>
    <ligand>
        <name>Mg(2+)</name>
        <dbReference type="ChEBI" id="CHEBI:18420"/>
        <label>2</label>
    </ligand>
</feature>
<dbReference type="InterPro" id="IPR029065">
    <property type="entry name" value="Enolase_C-like"/>
</dbReference>
<dbReference type="SFLD" id="SFLDF00162">
    <property type="entry name" value="galactarate_dehydratase_2"/>
    <property type="match status" value="1"/>
</dbReference>
<dbReference type="SFLD" id="SFLDS00001">
    <property type="entry name" value="Enolase"/>
    <property type="match status" value="1"/>
</dbReference>
<protein>
    <submittedName>
        <fullName evidence="8">Mandelate racemase/muconate lactonizing enzyme family protein</fullName>
    </submittedName>
</protein>
<dbReference type="InterPro" id="IPR029017">
    <property type="entry name" value="Enolase-like_N"/>
</dbReference>
<feature type="active site" description="Proton donor" evidence="3">
    <location>
        <position position="90"/>
    </location>
</feature>
<name>A0A7X0STB2_9BACL</name>
<dbReference type="SMART" id="SM00922">
    <property type="entry name" value="MR_MLE"/>
    <property type="match status" value="1"/>
</dbReference>
<evidence type="ECO:0000256" key="6">
    <source>
        <dbReference type="PIRSR" id="PIRSR633977-4"/>
    </source>
</evidence>
<feature type="binding site" evidence="5">
    <location>
        <position position="193"/>
    </location>
    <ligand>
        <name>Mg(2+)</name>
        <dbReference type="ChEBI" id="CHEBI:18420"/>
        <label>2</label>
    </ligand>
</feature>
<feature type="binding site" evidence="5">
    <location>
        <position position="244"/>
    </location>
    <ligand>
        <name>Mg(2+)</name>
        <dbReference type="ChEBI" id="CHEBI:18420"/>
        <label>2</label>
    </ligand>
</feature>
<dbReference type="SUPFAM" id="SSF51604">
    <property type="entry name" value="Enolase C-terminal domain-like"/>
    <property type="match status" value="1"/>
</dbReference>
<comment type="similarity">
    <text evidence="1">Belongs to the mandelate racemase/muconate lactonizing enzyme family.</text>
</comment>
<dbReference type="EMBL" id="JACJVO010000053">
    <property type="protein sequence ID" value="MBB6735717.1"/>
    <property type="molecule type" value="Genomic_DNA"/>
</dbReference>
<feature type="binding site" evidence="4">
    <location>
        <position position="15"/>
    </location>
    <ligand>
        <name>substrate</name>
    </ligand>
</feature>
<dbReference type="Proteomes" id="UP000564644">
    <property type="component" value="Unassembled WGS sequence"/>
</dbReference>
<dbReference type="GO" id="GO:0046872">
    <property type="term" value="F:metal ion binding"/>
    <property type="evidence" value="ECO:0007669"/>
    <property type="project" value="UniProtKB-KW"/>
</dbReference>
<keyword evidence="2 5" id="KW-0479">Metal-binding</keyword>
<dbReference type="AlphaFoldDB" id="A0A7X0STB2"/>
<sequence length="392" mass="43205">MKITDVKLDVVSIPRHTGFVCQHAIVRILTDDGVTGIGEMSDFSHLPKYSIDVRDLEETLKAQLAGRNPFDLIALNRELGELYPETMYYYEKGTFIRCGVDIALHDLAGKALGVNVSELLGGRVRDKLKVCYPIFRSRTTEEAKANVDVVRRRFAQGFDAFRLYAGVNPEADEAFLDAVRREFGSRVTIKSLDFSHLLDWKSALRAAKRLMPYGVQLIESPAERNDFEGLRQFRTAVDLPVSEHVWSFRQLHEMIRADSADIFNIALIFIGGFGAARKAAAAAEVAGKGVLIGTTQELSLGTAAQALFGAGLTNLAAISDPTGPELYVDDVTAEPVRYENGYLLVPDAALPGIGMEIDWDKVERLRVPGFSWGAQKVANLQDRTVTTGGERP</sequence>
<dbReference type="Gene3D" id="3.20.20.120">
    <property type="entry name" value="Enolase-like C-terminal domain"/>
    <property type="match status" value="1"/>
</dbReference>
<dbReference type="InterPro" id="IPR033977">
    <property type="entry name" value="Galactarate_dehydratase_2"/>
</dbReference>
<dbReference type="InterPro" id="IPR013341">
    <property type="entry name" value="Mandelate_racemase_N_dom"/>
</dbReference>